<dbReference type="Proteomes" id="UP000266313">
    <property type="component" value="Chromosome"/>
</dbReference>
<feature type="transmembrane region" description="Helical" evidence="2">
    <location>
        <begin position="246"/>
        <end position="265"/>
    </location>
</feature>
<evidence type="ECO:0000256" key="1">
    <source>
        <dbReference type="ARBA" id="ARBA00038494"/>
    </source>
</evidence>
<dbReference type="GO" id="GO:0016740">
    <property type="term" value="F:transferase activity"/>
    <property type="evidence" value="ECO:0007669"/>
    <property type="project" value="UniProtKB-KW"/>
</dbReference>
<dbReference type="PANTHER" id="PTHR43630">
    <property type="entry name" value="POLY-BETA-1,6-N-ACETYL-D-GLUCOSAMINE SYNTHASE"/>
    <property type="match status" value="1"/>
</dbReference>
<gene>
    <name evidence="4" type="ORF">sS8_0391</name>
</gene>
<dbReference type="CDD" id="cd02511">
    <property type="entry name" value="Beta4Glucosyltransferase"/>
    <property type="match status" value="1"/>
</dbReference>
<keyword evidence="4" id="KW-0808">Transferase</keyword>
<comment type="similarity">
    <text evidence="1">Belongs to the glycosyltransferase 2 family. WaaE/KdtX subfamily.</text>
</comment>
<dbReference type="RefSeq" id="WP_197716657.1">
    <property type="nucleotide sequence ID" value="NZ_AP017928.1"/>
</dbReference>
<dbReference type="Pfam" id="PF00535">
    <property type="entry name" value="Glycos_transf_2"/>
    <property type="match status" value="1"/>
</dbReference>
<dbReference type="EMBL" id="AP017928">
    <property type="protein sequence ID" value="BBA32359.1"/>
    <property type="molecule type" value="Genomic_DNA"/>
</dbReference>
<protein>
    <submittedName>
        <fullName evidence="4">Glycosyl transferase family 2</fullName>
    </submittedName>
</protein>
<dbReference type="InterPro" id="IPR029044">
    <property type="entry name" value="Nucleotide-diphossugar_trans"/>
</dbReference>
<evidence type="ECO:0000259" key="3">
    <source>
        <dbReference type="Pfam" id="PF00535"/>
    </source>
</evidence>
<feature type="domain" description="Glycosyltransferase 2-like" evidence="3">
    <location>
        <begin position="4"/>
        <end position="143"/>
    </location>
</feature>
<keyword evidence="2" id="KW-1133">Transmembrane helix</keyword>
<keyword evidence="2" id="KW-0472">Membrane</keyword>
<dbReference type="KEGG" id="mmai:sS8_0391"/>
<reference evidence="4 5" key="1">
    <citation type="submission" date="2016-12" db="EMBL/GenBank/DDBJ databases">
        <title>Genome sequencing of Methylocaldum marinum.</title>
        <authorList>
            <person name="Takeuchi M."/>
            <person name="Kamagata Y."/>
            <person name="Hiraoka S."/>
            <person name="Oshima K."/>
            <person name="Hattori M."/>
            <person name="Iwasaki W."/>
        </authorList>
    </citation>
    <scope>NUCLEOTIDE SEQUENCE [LARGE SCALE GENOMIC DNA]</scope>
    <source>
        <strain evidence="4 5">S8</strain>
    </source>
</reference>
<name>A0A286P3Y7_9GAMM</name>
<dbReference type="InterPro" id="IPR001173">
    <property type="entry name" value="Glyco_trans_2-like"/>
</dbReference>
<keyword evidence="2" id="KW-0812">Transmembrane</keyword>
<evidence type="ECO:0000313" key="4">
    <source>
        <dbReference type="EMBL" id="BBA32359.1"/>
    </source>
</evidence>
<dbReference type="AlphaFoldDB" id="A0A286P3Y7"/>
<sequence length="279" mass="32470">MSVSILILTFNEEVNLPACLESVAWSDDIVVFDSFSTDATVGVARAAGARVFQRAFDDYGSQREAARVGVEYKYPWVLALDADERVDDELREEILRLVSSPSSGDHAAYRIRRKDHFMGQWIKHSTLYPSWFIRFYRPETIRYEARAVHEYPQINGTVGELSGHLVHHSFNKGLGEWFTKHVRYAQLEATENLRHMDDSSVDWRGLVSVDPVRRRRALKSLSFRLPCRPLFRFVYMYLLRRGILDGYPGFTYCCLISVYEYLIVLNIKEQRRRTQGVPF</sequence>
<organism evidence="4 5">
    <name type="scientific">Methylocaldum marinum</name>
    <dbReference type="NCBI Taxonomy" id="1432792"/>
    <lineage>
        <taxon>Bacteria</taxon>
        <taxon>Pseudomonadati</taxon>
        <taxon>Pseudomonadota</taxon>
        <taxon>Gammaproteobacteria</taxon>
        <taxon>Methylococcales</taxon>
        <taxon>Methylococcaceae</taxon>
        <taxon>Methylocaldum</taxon>
    </lineage>
</organism>
<proteinExistence type="inferred from homology"/>
<dbReference type="PANTHER" id="PTHR43630:SF2">
    <property type="entry name" value="GLYCOSYLTRANSFERASE"/>
    <property type="match status" value="1"/>
</dbReference>
<accession>A0A286P3Y7</accession>
<evidence type="ECO:0000313" key="5">
    <source>
        <dbReference type="Proteomes" id="UP000266313"/>
    </source>
</evidence>
<keyword evidence="5" id="KW-1185">Reference proteome</keyword>
<dbReference type="Gene3D" id="3.90.550.10">
    <property type="entry name" value="Spore Coat Polysaccharide Biosynthesis Protein SpsA, Chain A"/>
    <property type="match status" value="1"/>
</dbReference>
<dbReference type="SUPFAM" id="SSF53448">
    <property type="entry name" value="Nucleotide-diphospho-sugar transferases"/>
    <property type="match status" value="1"/>
</dbReference>
<evidence type="ECO:0000256" key="2">
    <source>
        <dbReference type="SAM" id="Phobius"/>
    </source>
</evidence>